<evidence type="ECO:0000313" key="2">
    <source>
        <dbReference type="EMBL" id="NVK96639.1"/>
    </source>
</evidence>
<accession>A0A850LFT5</accession>
<reference evidence="2 3" key="1">
    <citation type="journal article" date="2020" name="Proc. Natl. Acad. Sci. U.S.A.">
        <title>Ecological drivers of bacterial community assembly in synthetic phycospheres.</title>
        <authorList>
            <person name="Fu H."/>
            <person name="Uchimiya M."/>
            <person name="Gore J."/>
            <person name="Moran M.A."/>
        </authorList>
    </citation>
    <scope>NUCLEOTIDE SEQUENCE [LARGE SCALE GENOMIC DNA]</scope>
    <source>
        <strain evidence="2">HF-Din03</strain>
    </source>
</reference>
<dbReference type="PIRSF" id="PIRSF032131">
    <property type="entry name" value="UCP032131"/>
    <property type="match status" value="1"/>
</dbReference>
<evidence type="ECO:0000313" key="3">
    <source>
        <dbReference type="Proteomes" id="UP000565723"/>
    </source>
</evidence>
<name>A0A850LFT5_9RHOB</name>
<comment type="caution">
    <text evidence="2">The sequence shown here is derived from an EMBL/GenBank/DDBJ whole genome shotgun (WGS) entry which is preliminary data.</text>
</comment>
<organism evidence="2 3">
    <name type="scientific">Ruegeria pomeroyi</name>
    <dbReference type="NCBI Taxonomy" id="89184"/>
    <lineage>
        <taxon>Bacteria</taxon>
        <taxon>Pseudomonadati</taxon>
        <taxon>Pseudomonadota</taxon>
        <taxon>Alphaproteobacteria</taxon>
        <taxon>Rhodobacterales</taxon>
        <taxon>Roseobacteraceae</taxon>
        <taxon>Ruegeria</taxon>
    </lineage>
</organism>
<dbReference type="AlphaFoldDB" id="A0A850LFT5"/>
<sequence>MIQYSLKCSAGHSFDSWFQSAAAYEKLAVAGMVACSVCGVTQVEKAIMSPRVTSARSNKDDRPLTAPASPAEQALAEIRRKIEANSDYVGRDFVAEARRMHLGETPERAIYGEARVEEAKALVEDGIPVAPLPFLPNRKAN</sequence>
<evidence type="ECO:0000256" key="1">
    <source>
        <dbReference type="SAM" id="MobiDB-lite"/>
    </source>
</evidence>
<dbReference type="Proteomes" id="UP000565723">
    <property type="component" value="Unassembled WGS sequence"/>
</dbReference>
<dbReference type="Pfam" id="PF06676">
    <property type="entry name" value="DUF1178"/>
    <property type="match status" value="1"/>
</dbReference>
<gene>
    <name evidence="2" type="ORF">HW564_06895</name>
</gene>
<dbReference type="EMBL" id="JABXIY010000017">
    <property type="protein sequence ID" value="NVK96639.1"/>
    <property type="molecule type" value="Genomic_DNA"/>
</dbReference>
<dbReference type="RefSeq" id="WP_011048746.1">
    <property type="nucleotide sequence ID" value="NZ_CP076685.1"/>
</dbReference>
<feature type="region of interest" description="Disordered" evidence="1">
    <location>
        <begin position="51"/>
        <end position="72"/>
    </location>
</feature>
<dbReference type="OMA" id="ARRMHYG"/>
<protein>
    <submittedName>
        <fullName evidence="2">DUF1178 family protein</fullName>
    </submittedName>
</protein>
<proteinExistence type="predicted"/>
<dbReference type="InterPro" id="IPR009562">
    <property type="entry name" value="DUF1178"/>
</dbReference>